<feature type="region of interest" description="Disordered" evidence="1">
    <location>
        <begin position="199"/>
        <end position="219"/>
    </location>
</feature>
<feature type="region of interest" description="Disordered" evidence="1">
    <location>
        <begin position="86"/>
        <end position="113"/>
    </location>
</feature>
<keyword evidence="4" id="KW-1185">Reference proteome</keyword>
<reference evidence="4" key="1">
    <citation type="journal article" date="2019" name="Int. J. Syst. Evol. Microbiol.">
        <title>The Global Catalogue of Microorganisms (GCM) 10K type strain sequencing project: providing services to taxonomists for standard genome sequencing and annotation.</title>
        <authorList>
            <consortium name="The Broad Institute Genomics Platform"/>
            <consortium name="The Broad Institute Genome Sequencing Center for Infectious Disease"/>
            <person name="Wu L."/>
            <person name="Ma J."/>
        </authorList>
    </citation>
    <scope>NUCLEOTIDE SEQUENCE [LARGE SCALE GENOMIC DNA]</scope>
    <source>
        <strain evidence="4">JCM 31202</strain>
    </source>
</reference>
<feature type="signal peptide" evidence="2">
    <location>
        <begin position="1"/>
        <end position="30"/>
    </location>
</feature>
<comment type="caution">
    <text evidence="3">The sequence shown here is derived from an EMBL/GenBank/DDBJ whole genome shotgun (WGS) entry which is preliminary data.</text>
</comment>
<sequence length="219" mass="21584">MNRSAKGLLRTFVFAPVLAASAVLASPASAQTGPATALLYRTAAEAAPVAYAVPEPVGSTAGQAAALGTGAVDGVLGGAQGAAPDLGAAGLRSSHRTAPGPAAGEPAAETPVRIGGPLGLFERLGKSAAHIEDSKIGELAGGRAAPAGRDAARPAPPPGKQHHAPTTEEDIVGQTNEVVTRLDRDLGLTEGKVVEVLKADDGAARGPSGTAKPPVRGLR</sequence>
<protein>
    <submittedName>
        <fullName evidence="3">Uncharacterized protein</fullName>
    </submittedName>
</protein>
<gene>
    <name evidence="3" type="ORF">ACFQ11_07840</name>
</gene>
<accession>A0ABW3EMX5</accession>
<evidence type="ECO:0000256" key="2">
    <source>
        <dbReference type="SAM" id="SignalP"/>
    </source>
</evidence>
<feature type="chain" id="PRO_5047029942" evidence="2">
    <location>
        <begin position="31"/>
        <end position="219"/>
    </location>
</feature>
<evidence type="ECO:0000313" key="3">
    <source>
        <dbReference type="EMBL" id="MFD0900298.1"/>
    </source>
</evidence>
<keyword evidence="2" id="KW-0732">Signal</keyword>
<evidence type="ECO:0000313" key="4">
    <source>
        <dbReference type="Proteomes" id="UP001596972"/>
    </source>
</evidence>
<name>A0ABW3EMX5_9ACTN</name>
<proteinExistence type="predicted"/>
<dbReference type="Proteomes" id="UP001596972">
    <property type="component" value="Unassembled WGS sequence"/>
</dbReference>
<feature type="compositionally biased region" description="Low complexity" evidence="1">
    <location>
        <begin position="97"/>
        <end position="111"/>
    </location>
</feature>
<dbReference type="EMBL" id="JBHTJA010000009">
    <property type="protein sequence ID" value="MFD0900298.1"/>
    <property type="molecule type" value="Genomic_DNA"/>
</dbReference>
<evidence type="ECO:0000256" key="1">
    <source>
        <dbReference type="SAM" id="MobiDB-lite"/>
    </source>
</evidence>
<feature type="region of interest" description="Disordered" evidence="1">
    <location>
        <begin position="141"/>
        <end position="174"/>
    </location>
</feature>
<dbReference type="RefSeq" id="WP_378297257.1">
    <property type="nucleotide sequence ID" value="NZ_JBHTJA010000009.1"/>
</dbReference>
<organism evidence="3 4">
    <name type="scientific">Actinomadura sediminis</name>
    <dbReference type="NCBI Taxonomy" id="1038904"/>
    <lineage>
        <taxon>Bacteria</taxon>
        <taxon>Bacillati</taxon>
        <taxon>Actinomycetota</taxon>
        <taxon>Actinomycetes</taxon>
        <taxon>Streptosporangiales</taxon>
        <taxon>Thermomonosporaceae</taxon>
        <taxon>Actinomadura</taxon>
    </lineage>
</organism>